<organism evidence="3 4">
    <name type="scientific">Kwoniella heveanensis BCC8398</name>
    <dbReference type="NCBI Taxonomy" id="1296120"/>
    <lineage>
        <taxon>Eukaryota</taxon>
        <taxon>Fungi</taxon>
        <taxon>Dikarya</taxon>
        <taxon>Basidiomycota</taxon>
        <taxon>Agaricomycotina</taxon>
        <taxon>Tremellomycetes</taxon>
        <taxon>Tremellales</taxon>
        <taxon>Cryptococcaceae</taxon>
        <taxon>Kwoniella</taxon>
    </lineage>
</organism>
<sequence>MSFMTNPTQKVLNPSLSIQVADMHCGSHIGCFQATSPFLIRVFVTKGKHTPLGEFDDGNFPLRDEFQLYAWKTSTPTSLIRLLLPSFPAPYRSPLARYAFRHIYVDASSRGLYRSKDLVAFSGRDIFPPPDSSSSALASGEDADGMDIDGGGRGGAGERNSKRRPVDEKTLDEYDFVTGDLLSVSLHIPEPKIPAGAAASTSALAQGPGGSRPGMSNVGLGGPGSRDRQASGSGAQSFGWADRTARDGPGHGHGHGRGQNQNRDEVKGHWGRGAPLPPQDIAGASGRRGGGRFGASAGGGAGDHEIAGGGNWRGGAAGGFGIRGRGGRRSPEYSDADGTGRRDSHGNGGGYDNESRRSRSPDLRSREKRESWSSRR</sequence>
<dbReference type="InterPro" id="IPR042534">
    <property type="entry name" value="SAP18_sf"/>
</dbReference>
<reference evidence="3 4" key="1">
    <citation type="submission" date="2013-07" db="EMBL/GenBank/DDBJ databases">
        <title>The Genome Sequence of Cryptococcus heveanensis BCC8398.</title>
        <authorList>
            <consortium name="The Broad Institute Genome Sequencing Platform"/>
            <person name="Cuomo C."/>
            <person name="Litvintseva A."/>
            <person name="Chen Y."/>
            <person name="Heitman J."/>
            <person name="Sun S."/>
            <person name="Springer D."/>
            <person name="Dromer F."/>
            <person name="Young S.K."/>
            <person name="Zeng Q."/>
            <person name="Gargeya S."/>
            <person name="Fitzgerald M."/>
            <person name="Abouelleil A."/>
            <person name="Alvarado L."/>
            <person name="Berlin A.M."/>
            <person name="Chapman S.B."/>
            <person name="Dewar J."/>
            <person name="Goldberg J."/>
            <person name="Griggs A."/>
            <person name="Gujja S."/>
            <person name="Hansen M."/>
            <person name="Howarth C."/>
            <person name="Imamovic A."/>
            <person name="Larimer J."/>
            <person name="McCowan C."/>
            <person name="Murphy C."/>
            <person name="Pearson M."/>
            <person name="Priest M."/>
            <person name="Roberts A."/>
            <person name="Saif S."/>
            <person name="Shea T."/>
            <person name="Sykes S."/>
            <person name="Wortman J."/>
            <person name="Nusbaum C."/>
            <person name="Birren B."/>
        </authorList>
    </citation>
    <scope>NUCLEOTIDE SEQUENCE [LARGE SCALE GENOMIC DNA]</scope>
    <source>
        <strain evidence="3 4">BCC8398</strain>
    </source>
</reference>
<name>A0A1B9GNE3_9TREE</name>
<keyword evidence="4" id="KW-1185">Reference proteome</keyword>
<feature type="compositionally biased region" description="Gly residues" evidence="2">
    <location>
        <begin position="286"/>
        <end position="324"/>
    </location>
</feature>
<gene>
    <name evidence="3" type="ORF">I316_05752</name>
</gene>
<dbReference type="Gene3D" id="3.10.20.550">
    <property type="entry name" value="ASAP complex, SAP18 subunit"/>
    <property type="match status" value="1"/>
</dbReference>
<proteinExistence type="inferred from homology"/>
<evidence type="ECO:0000256" key="1">
    <source>
        <dbReference type="ARBA" id="ARBA00009143"/>
    </source>
</evidence>
<dbReference type="PANTHER" id="PTHR13082:SF0">
    <property type="entry name" value="HISTONE DEACETYLASE COMPLEX SUBUNIT SAP18"/>
    <property type="match status" value="1"/>
</dbReference>
<protein>
    <submittedName>
        <fullName evidence="3">Uncharacterized protein</fullName>
    </submittedName>
</protein>
<reference evidence="4" key="2">
    <citation type="submission" date="2013-12" db="EMBL/GenBank/DDBJ databases">
        <title>Evolution of pathogenesis and genome organization in the Tremellales.</title>
        <authorList>
            <person name="Cuomo C."/>
            <person name="Litvintseva A."/>
            <person name="Heitman J."/>
            <person name="Chen Y."/>
            <person name="Sun S."/>
            <person name="Springer D."/>
            <person name="Dromer F."/>
            <person name="Young S."/>
            <person name="Zeng Q."/>
            <person name="Chapman S."/>
            <person name="Gujja S."/>
            <person name="Saif S."/>
            <person name="Birren B."/>
        </authorList>
    </citation>
    <scope>NUCLEOTIDE SEQUENCE [LARGE SCALE GENOMIC DNA]</scope>
    <source>
        <strain evidence="4">BCC8398</strain>
    </source>
</reference>
<evidence type="ECO:0000313" key="3">
    <source>
        <dbReference type="EMBL" id="OCF32572.1"/>
    </source>
</evidence>
<dbReference type="EMBL" id="KI669507">
    <property type="protein sequence ID" value="OCF32572.1"/>
    <property type="molecule type" value="Genomic_DNA"/>
</dbReference>
<dbReference type="STRING" id="1296120.A0A1B9GNE3"/>
<dbReference type="Pfam" id="PF06487">
    <property type="entry name" value="SAP18"/>
    <property type="match status" value="1"/>
</dbReference>
<dbReference type="OrthoDB" id="440566at2759"/>
<accession>A0A1B9GNE3</accession>
<dbReference type="AlphaFoldDB" id="A0A1B9GNE3"/>
<comment type="similarity">
    <text evidence="1">Belongs to the SAP18 family.</text>
</comment>
<dbReference type="Proteomes" id="UP000092666">
    <property type="component" value="Unassembled WGS sequence"/>
</dbReference>
<evidence type="ECO:0000313" key="4">
    <source>
        <dbReference type="Proteomes" id="UP000092666"/>
    </source>
</evidence>
<dbReference type="InterPro" id="IPR010516">
    <property type="entry name" value="SAP18"/>
</dbReference>
<evidence type="ECO:0000256" key="2">
    <source>
        <dbReference type="SAM" id="MobiDB-lite"/>
    </source>
</evidence>
<feature type="compositionally biased region" description="Gly residues" evidence="2">
    <location>
        <begin position="148"/>
        <end position="157"/>
    </location>
</feature>
<feature type="region of interest" description="Disordered" evidence="2">
    <location>
        <begin position="130"/>
        <end position="167"/>
    </location>
</feature>
<feature type="region of interest" description="Disordered" evidence="2">
    <location>
        <begin position="199"/>
        <end position="376"/>
    </location>
</feature>
<dbReference type="GO" id="GO:0005634">
    <property type="term" value="C:nucleus"/>
    <property type="evidence" value="ECO:0007669"/>
    <property type="project" value="TreeGrafter"/>
</dbReference>
<feature type="compositionally biased region" description="Basic and acidic residues" evidence="2">
    <location>
        <begin position="353"/>
        <end position="376"/>
    </location>
</feature>
<dbReference type="PANTHER" id="PTHR13082">
    <property type="entry name" value="SAP18"/>
    <property type="match status" value="1"/>
</dbReference>